<organism evidence="1 2">
    <name type="scientific">Romanomermis culicivorax</name>
    <name type="common">Nematode worm</name>
    <dbReference type="NCBI Taxonomy" id="13658"/>
    <lineage>
        <taxon>Eukaryota</taxon>
        <taxon>Metazoa</taxon>
        <taxon>Ecdysozoa</taxon>
        <taxon>Nematoda</taxon>
        <taxon>Enoplea</taxon>
        <taxon>Dorylaimia</taxon>
        <taxon>Mermithida</taxon>
        <taxon>Mermithoidea</taxon>
        <taxon>Mermithidae</taxon>
        <taxon>Romanomermis</taxon>
    </lineage>
</organism>
<name>A0A915J4K3_ROMCU</name>
<sequence>MGQVRGLEMSVIWQSGCFAGQMRLKTLRCTGWWDNSQYWSCCNNQLWLSNHSCLSRRQGPRQQQRGVSYTGAVANVGAVGGSDMALGGSEFEDDVASSMSIGGGGGSGTLNTVCGGFFKASMRFFISASRRKGLM</sequence>
<dbReference type="Proteomes" id="UP000887565">
    <property type="component" value="Unplaced"/>
</dbReference>
<evidence type="ECO:0000313" key="1">
    <source>
        <dbReference type="Proteomes" id="UP000887565"/>
    </source>
</evidence>
<proteinExistence type="predicted"/>
<dbReference type="WBParaSite" id="nRc.2.0.1.t21351-RA">
    <property type="protein sequence ID" value="nRc.2.0.1.t21351-RA"/>
    <property type="gene ID" value="nRc.2.0.1.g21351"/>
</dbReference>
<reference evidence="2" key="1">
    <citation type="submission" date="2022-11" db="UniProtKB">
        <authorList>
            <consortium name="WormBaseParasite"/>
        </authorList>
    </citation>
    <scope>IDENTIFICATION</scope>
</reference>
<keyword evidence="1" id="KW-1185">Reference proteome</keyword>
<protein>
    <submittedName>
        <fullName evidence="2">Uncharacterized protein</fullName>
    </submittedName>
</protein>
<dbReference type="AlphaFoldDB" id="A0A915J4K3"/>
<accession>A0A915J4K3</accession>
<evidence type="ECO:0000313" key="2">
    <source>
        <dbReference type="WBParaSite" id="nRc.2.0.1.t21351-RA"/>
    </source>
</evidence>